<comment type="similarity">
    <text evidence="9">Belongs to the insect chemoreceptor superfamily. Heteromeric odorant receptor channel (TC 1.A.69) family.</text>
</comment>
<evidence type="ECO:0000256" key="8">
    <source>
        <dbReference type="ARBA" id="ARBA00023224"/>
    </source>
</evidence>
<dbReference type="GO" id="GO:0005549">
    <property type="term" value="F:odorant binding"/>
    <property type="evidence" value="ECO:0007669"/>
    <property type="project" value="InterPro"/>
</dbReference>
<keyword evidence="4 9" id="KW-0552">Olfaction</keyword>
<evidence type="ECO:0000256" key="7">
    <source>
        <dbReference type="ARBA" id="ARBA00023170"/>
    </source>
</evidence>
<proteinExistence type="evidence at transcript level"/>
<gene>
    <name evidence="10" type="primary">OR46</name>
</gene>
<dbReference type="GO" id="GO:0004984">
    <property type="term" value="F:olfactory receptor activity"/>
    <property type="evidence" value="ECO:0007669"/>
    <property type="project" value="InterPro"/>
</dbReference>
<evidence type="ECO:0000256" key="2">
    <source>
        <dbReference type="ARBA" id="ARBA00022606"/>
    </source>
</evidence>
<feature type="transmembrane region" description="Helical" evidence="9">
    <location>
        <begin position="91"/>
        <end position="113"/>
    </location>
</feature>
<evidence type="ECO:0000256" key="3">
    <source>
        <dbReference type="ARBA" id="ARBA00022692"/>
    </source>
</evidence>
<evidence type="ECO:0000313" key="10">
    <source>
        <dbReference type="EMBL" id="AKO90010.1"/>
    </source>
</evidence>
<dbReference type="GO" id="GO:0005886">
    <property type="term" value="C:plasma membrane"/>
    <property type="evidence" value="ECO:0007669"/>
    <property type="project" value="UniProtKB-SubCell"/>
</dbReference>
<feature type="transmembrane region" description="Helical" evidence="9">
    <location>
        <begin position="327"/>
        <end position="347"/>
    </location>
</feature>
<protein>
    <recommendedName>
        <fullName evidence="9">Odorant receptor</fullName>
    </recommendedName>
</protein>
<keyword evidence="5 9" id="KW-1133">Transmembrane helix</keyword>
<evidence type="ECO:0000256" key="1">
    <source>
        <dbReference type="ARBA" id="ARBA00004141"/>
    </source>
</evidence>
<reference evidence="10" key="1">
    <citation type="submission" date="2014-10" db="EMBL/GenBank/DDBJ databases">
        <authorList>
            <person name="Wang S."/>
            <person name="Zhang Y."/>
        </authorList>
    </citation>
    <scope>NUCLEOTIDE SEQUENCE</scope>
</reference>
<feature type="transmembrane region" description="Helical" evidence="9">
    <location>
        <begin position="150"/>
        <end position="167"/>
    </location>
</feature>
<evidence type="ECO:0000256" key="6">
    <source>
        <dbReference type="ARBA" id="ARBA00023136"/>
    </source>
</evidence>
<organism evidence="10">
    <name type="scientific">Microplitis mediator</name>
    <dbReference type="NCBI Taxonomy" id="375433"/>
    <lineage>
        <taxon>Eukaryota</taxon>
        <taxon>Metazoa</taxon>
        <taxon>Ecdysozoa</taxon>
        <taxon>Arthropoda</taxon>
        <taxon>Hexapoda</taxon>
        <taxon>Insecta</taxon>
        <taxon>Pterygota</taxon>
        <taxon>Neoptera</taxon>
        <taxon>Endopterygota</taxon>
        <taxon>Hymenoptera</taxon>
        <taxon>Apocrita</taxon>
        <taxon>Ichneumonoidea</taxon>
        <taxon>Braconidae</taxon>
        <taxon>Microgastrinae</taxon>
        <taxon>Microplitis</taxon>
    </lineage>
</organism>
<dbReference type="PANTHER" id="PTHR21137:SF26">
    <property type="entry name" value="ODORANT RECEPTOR 10A-RELATED"/>
    <property type="match status" value="1"/>
</dbReference>
<evidence type="ECO:0000256" key="4">
    <source>
        <dbReference type="ARBA" id="ARBA00022725"/>
    </source>
</evidence>
<dbReference type="GO" id="GO:0007165">
    <property type="term" value="P:signal transduction"/>
    <property type="evidence" value="ECO:0007669"/>
    <property type="project" value="UniProtKB-KW"/>
</dbReference>
<evidence type="ECO:0000256" key="5">
    <source>
        <dbReference type="ARBA" id="ARBA00022989"/>
    </source>
</evidence>
<evidence type="ECO:0000256" key="9">
    <source>
        <dbReference type="RuleBase" id="RU351113"/>
    </source>
</evidence>
<dbReference type="Pfam" id="PF02949">
    <property type="entry name" value="7tm_6"/>
    <property type="match status" value="1"/>
</dbReference>
<reference evidence="10" key="2">
    <citation type="journal article" date="2015" name="Int. J. Biol. Sci.">
        <title>Identification and Expression Analysis of Putative Chemosensory Receptor Genes in Microplitis mediator by Antennal Transcriptome Screening.</title>
        <authorList>
            <person name="Wang S.N."/>
            <person name="Peng Y."/>
            <person name="Lu Z.Y."/>
            <person name="Dhiloo K.H."/>
            <person name="Gu S.H."/>
            <person name="Li R.J."/>
            <person name="Zhou J.J."/>
            <person name="Zhang Y.J."/>
            <person name="Guo Y.Y."/>
        </authorList>
    </citation>
    <scope>NUCLEOTIDE SEQUENCE</scope>
</reference>
<feature type="transmembrane region" description="Helical" evidence="9">
    <location>
        <begin position="63"/>
        <end position="85"/>
    </location>
</feature>
<keyword evidence="2 9" id="KW-0716">Sensory transduction</keyword>
<sequence length="423" mass="48037">MKVNPSDQNSTVIQNQSSEPENIVNNEQDFEWAIHYHRKVLKFCGIWIYSNSNRWYLKLITDLHSLFIIGGVLICLTTPEAMALVKIWGNLTLIVDNLLSSAALISTQIKLFVLWTRRKAIARIVEAVKSDWLEPKTEAERKIMRRYARIARIMMVCGLSNIAYNLITFHGSVLFGFVYRTVNNITDIEGYLIPTQSVFPFDITIGYRCWIIRIVQALQCFGAGITYTAIDVFCGMSVLHNCGQLEILADKIKDLVNPDEPRVFQELLKTIVLRHYRIIGLIEEIRNIFATVLLLLVLCFGILFSVIGFLIASSFESDGTKVPVSQMNFYIGYILFFVGLLFVYSWVGENLLSHSEEIHVAVYSCNWTDLEPHQIAQLIIILVRAQRPLEITIGKFAPATLNTFAQILKTSAGYISVLLARNG</sequence>
<keyword evidence="3 9" id="KW-0812">Transmembrane</keyword>
<dbReference type="EMBL" id="KM979262">
    <property type="protein sequence ID" value="AKO90010.1"/>
    <property type="molecule type" value="mRNA"/>
</dbReference>
<keyword evidence="7 9" id="KW-0675">Receptor</keyword>
<comment type="caution">
    <text evidence="9">Lacks conserved residue(s) required for the propagation of feature annotation.</text>
</comment>
<dbReference type="AlphaFoldDB" id="A0A0H4KNZ6"/>
<keyword evidence="6 9" id="KW-0472">Membrane</keyword>
<name>A0A0H4KNZ6_9HYME</name>
<accession>A0A0H4KNZ6</accession>
<dbReference type="PANTHER" id="PTHR21137">
    <property type="entry name" value="ODORANT RECEPTOR"/>
    <property type="match status" value="1"/>
</dbReference>
<keyword evidence="8 9" id="KW-0807">Transducer</keyword>
<comment type="subcellular location">
    <subcellularLocation>
        <location evidence="9">Cell membrane</location>
        <topology evidence="9">Multi-pass membrane protein</topology>
    </subcellularLocation>
    <subcellularLocation>
        <location evidence="1">Membrane</location>
        <topology evidence="1">Multi-pass membrane protein</topology>
    </subcellularLocation>
</comment>
<dbReference type="InterPro" id="IPR004117">
    <property type="entry name" value="7tm6_olfct_rcpt"/>
</dbReference>
<feature type="transmembrane region" description="Helical" evidence="9">
    <location>
        <begin position="288"/>
        <end position="315"/>
    </location>
</feature>